<reference evidence="2 3" key="1">
    <citation type="submission" date="2015-04" db="EMBL/GenBank/DDBJ databases">
        <title>Lasius niger genome sequencing.</title>
        <authorList>
            <person name="Konorov E.A."/>
            <person name="Nikitin M.A."/>
            <person name="Kirill M.V."/>
            <person name="Chang P."/>
        </authorList>
    </citation>
    <scope>NUCLEOTIDE SEQUENCE [LARGE SCALE GENOMIC DNA]</scope>
    <source>
        <tissue evidence="2">Whole</tissue>
    </source>
</reference>
<name>A0A0J7K1T9_LASNI</name>
<dbReference type="PROSITE" id="PS50104">
    <property type="entry name" value="TIR"/>
    <property type="match status" value="1"/>
</dbReference>
<accession>A0A0J7K1T9</accession>
<dbReference type="GO" id="GO:0007165">
    <property type="term" value="P:signal transduction"/>
    <property type="evidence" value="ECO:0007669"/>
    <property type="project" value="InterPro"/>
</dbReference>
<dbReference type="InterPro" id="IPR000157">
    <property type="entry name" value="TIR_dom"/>
</dbReference>
<dbReference type="InterPro" id="IPR035897">
    <property type="entry name" value="Toll_tir_struct_dom_sf"/>
</dbReference>
<sequence length="335" mass="37587">MTVQAFLSYAIKDKEGVLALLKHCAPFLKEKQLNIVQDANDVRDVALTSENKRKIEQSDIFIALFTQDYVYNGACRDELYIALQLHLAGKLEILPIAWKECHWTSISGSIQRLVLPKDKRIVTYPEGWKHNPTEPWDQILNRLSLYIQKAECLAQNPERKNAPSPLIQTSQEILQRKPAPRPANEAAENPEFSEKLEMVSQNLSTATITAQKNLIAQASLTIASRSDPVAIKMGNGLPPSLLCYYEGILEENGFAVSMGEFLLTNHGRMEISCLPSCILEVVEGPASLGWGRSKKHRSNLREKLSIEERPSKNGFSPEQVANIFWGFFIAQAKAK</sequence>
<dbReference type="PaxDb" id="67767-A0A0J7K1T9"/>
<dbReference type="SMART" id="SM00255">
    <property type="entry name" value="TIR"/>
    <property type="match status" value="1"/>
</dbReference>
<gene>
    <name evidence="2" type="ORF">RF55_18086</name>
</gene>
<evidence type="ECO:0000313" key="3">
    <source>
        <dbReference type="Proteomes" id="UP000036403"/>
    </source>
</evidence>
<dbReference type="Gene3D" id="3.40.50.10140">
    <property type="entry name" value="Toll/interleukin-1 receptor homology (TIR) domain"/>
    <property type="match status" value="1"/>
</dbReference>
<dbReference type="Proteomes" id="UP000036403">
    <property type="component" value="Unassembled WGS sequence"/>
</dbReference>
<dbReference type="EMBL" id="LBMM01016944">
    <property type="protein sequence ID" value="KMQ84259.1"/>
    <property type="molecule type" value="Genomic_DNA"/>
</dbReference>
<evidence type="ECO:0000259" key="1">
    <source>
        <dbReference type="PROSITE" id="PS50104"/>
    </source>
</evidence>
<feature type="domain" description="TIR" evidence="1">
    <location>
        <begin position="1"/>
        <end position="147"/>
    </location>
</feature>
<dbReference type="AlphaFoldDB" id="A0A0J7K1T9"/>
<dbReference type="SUPFAM" id="SSF52200">
    <property type="entry name" value="Toll/Interleukin receptor TIR domain"/>
    <property type="match status" value="1"/>
</dbReference>
<organism evidence="2 3">
    <name type="scientific">Lasius niger</name>
    <name type="common">Black garden ant</name>
    <dbReference type="NCBI Taxonomy" id="67767"/>
    <lineage>
        <taxon>Eukaryota</taxon>
        <taxon>Metazoa</taxon>
        <taxon>Ecdysozoa</taxon>
        <taxon>Arthropoda</taxon>
        <taxon>Hexapoda</taxon>
        <taxon>Insecta</taxon>
        <taxon>Pterygota</taxon>
        <taxon>Neoptera</taxon>
        <taxon>Endopterygota</taxon>
        <taxon>Hymenoptera</taxon>
        <taxon>Apocrita</taxon>
        <taxon>Aculeata</taxon>
        <taxon>Formicoidea</taxon>
        <taxon>Formicidae</taxon>
        <taxon>Formicinae</taxon>
        <taxon>Lasius</taxon>
        <taxon>Lasius</taxon>
    </lineage>
</organism>
<dbReference type="Pfam" id="PF13676">
    <property type="entry name" value="TIR_2"/>
    <property type="match status" value="1"/>
</dbReference>
<proteinExistence type="predicted"/>
<comment type="caution">
    <text evidence="2">The sequence shown here is derived from an EMBL/GenBank/DDBJ whole genome shotgun (WGS) entry which is preliminary data.</text>
</comment>
<protein>
    <submittedName>
        <fullName evidence="2">Molecular chaperone tir</fullName>
    </submittedName>
</protein>
<evidence type="ECO:0000313" key="2">
    <source>
        <dbReference type="EMBL" id="KMQ84259.1"/>
    </source>
</evidence>
<dbReference type="OrthoDB" id="1085710at2759"/>
<keyword evidence="3" id="KW-1185">Reference proteome</keyword>